<dbReference type="GO" id="GO:0016614">
    <property type="term" value="F:oxidoreductase activity, acting on CH-OH group of donors"/>
    <property type="evidence" value="ECO:0007669"/>
    <property type="project" value="InterPro"/>
</dbReference>
<accession>A0A5R9G5B2</accession>
<evidence type="ECO:0000256" key="4">
    <source>
        <dbReference type="ARBA" id="ARBA00022857"/>
    </source>
</evidence>
<evidence type="ECO:0000256" key="3">
    <source>
        <dbReference type="ARBA" id="ARBA00022723"/>
    </source>
</evidence>
<dbReference type="EMBL" id="VCIW01000008">
    <property type="protein sequence ID" value="TLS51552.1"/>
    <property type="molecule type" value="Genomic_DNA"/>
</dbReference>
<dbReference type="InterPro" id="IPR032837">
    <property type="entry name" value="G1PDH"/>
</dbReference>
<evidence type="ECO:0000256" key="6">
    <source>
        <dbReference type="ARBA" id="ARBA00023027"/>
    </source>
</evidence>
<keyword evidence="7" id="KW-0443">Lipid metabolism</keyword>
<dbReference type="InterPro" id="IPR016205">
    <property type="entry name" value="Glycerol_DH"/>
</dbReference>
<evidence type="ECO:0000313" key="11">
    <source>
        <dbReference type="Proteomes" id="UP000309676"/>
    </source>
</evidence>
<organism evidence="10 11">
    <name type="scientific">Paenibacillus antri</name>
    <dbReference type="NCBI Taxonomy" id="2582848"/>
    <lineage>
        <taxon>Bacteria</taxon>
        <taxon>Bacillati</taxon>
        <taxon>Bacillota</taxon>
        <taxon>Bacilli</taxon>
        <taxon>Bacillales</taxon>
        <taxon>Paenibacillaceae</taxon>
        <taxon>Paenibacillus</taxon>
    </lineage>
</organism>
<keyword evidence="1" id="KW-0963">Cytoplasm</keyword>
<evidence type="ECO:0000256" key="8">
    <source>
        <dbReference type="ARBA" id="ARBA00023209"/>
    </source>
</evidence>
<evidence type="ECO:0000256" key="5">
    <source>
        <dbReference type="ARBA" id="ARBA00023002"/>
    </source>
</evidence>
<keyword evidence="8" id="KW-0594">Phospholipid biosynthesis</keyword>
<keyword evidence="11" id="KW-1185">Reference proteome</keyword>
<evidence type="ECO:0000256" key="7">
    <source>
        <dbReference type="ARBA" id="ARBA00023098"/>
    </source>
</evidence>
<dbReference type="PANTHER" id="PTHR43616">
    <property type="entry name" value="GLYCEROL DEHYDROGENASE"/>
    <property type="match status" value="1"/>
</dbReference>
<evidence type="ECO:0000256" key="1">
    <source>
        <dbReference type="ARBA" id="ARBA00022490"/>
    </source>
</evidence>
<keyword evidence="4" id="KW-0521">NADP</keyword>
<keyword evidence="9" id="KW-1208">Phospholipid metabolism</keyword>
<gene>
    <name evidence="10" type="ORF">FE782_13685</name>
</gene>
<keyword evidence="3" id="KW-0479">Metal-binding</keyword>
<name>A0A5R9G5B2_9BACL</name>
<protein>
    <submittedName>
        <fullName evidence="10">sn-glycerol-1-phosphate dehydrogenase</fullName>
    </submittedName>
</protein>
<proteinExistence type="predicted"/>
<evidence type="ECO:0000256" key="9">
    <source>
        <dbReference type="ARBA" id="ARBA00023264"/>
    </source>
</evidence>
<evidence type="ECO:0000313" key="10">
    <source>
        <dbReference type="EMBL" id="TLS51552.1"/>
    </source>
</evidence>
<comment type="caution">
    <text evidence="10">The sequence shown here is derived from an EMBL/GenBank/DDBJ whole genome shotgun (WGS) entry which is preliminary data.</text>
</comment>
<dbReference type="Gene3D" id="1.20.1090.10">
    <property type="entry name" value="Dehydroquinate synthase-like - alpha domain"/>
    <property type="match status" value="1"/>
</dbReference>
<keyword evidence="6" id="KW-0520">NAD</keyword>
<sequence>MNEIMERIRGMAEETGESIEGVAFPEPIVLAPGAVDAAADWLTASGYARVQVIADANTYEAAGKRLTDGLVARGASAVPTIVLPNALGDVAADEASVVQVLLDAQRTGAEALVVVGAGTLHDIARYAAFTCGRPFVSVPTAPSVDGFTSVGAPLIVRGDKITIPAVGPAAIFADVDLLTAAPRALIAAGFGDMLGKYTSLFDWRFGAATADEPYSPLAAAITERALAKCVAQAGAIGRGEPAAVVALMEALIESGLAMLIFGQSHPASGAEHHVSHYWEMEYIRRQRRQLLHGAKVGVACALVSERYRRIAEEDSVALDGVPDLRSMLQAVPGPTELRALLAEAGGPATPEELGVEPTLVQESLERAHRVRLNRATLLRRYNELSQLNK</sequence>
<dbReference type="OrthoDB" id="9763580at2"/>
<evidence type="ECO:0000256" key="2">
    <source>
        <dbReference type="ARBA" id="ARBA00022516"/>
    </source>
</evidence>
<dbReference type="Pfam" id="PF13685">
    <property type="entry name" value="Fe-ADH_2"/>
    <property type="match status" value="1"/>
</dbReference>
<dbReference type="AlphaFoldDB" id="A0A5R9G5B2"/>
<keyword evidence="5" id="KW-0560">Oxidoreductase</keyword>
<dbReference type="Proteomes" id="UP000309676">
    <property type="component" value="Unassembled WGS sequence"/>
</dbReference>
<keyword evidence="2" id="KW-0444">Lipid biosynthesis</keyword>
<dbReference type="CDD" id="cd08175">
    <property type="entry name" value="G1PDH"/>
    <property type="match status" value="1"/>
</dbReference>
<dbReference type="RefSeq" id="WP_138194703.1">
    <property type="nucleotide sequence ID" value="NZ_VCIW01000008.1"/>
</dbReference>
<dbReference type="SUPFAM" id="SSF56796">
    <property type="entry name" value="Dehydroquinate synthase-like"/>
    <property type="match status" value="1"/>
</dbReference>
<dbReference type="PANTHER" id="PTHR43616:SF5">
    <property type="entry name" value="GLYCEROL DEHYDROGENASE 1"/>
    <property type="match status" value="1"/>
</dbReference>
<dbReference type="Gene3D" id="3.40.50.1970">
    <property type="match status" value="1"/>
</dbReference>
<reference evidence="10 11" key="1">
    <citation type="submission" date="2019-05" db="EMBL/GenBank/DDBJ databases">
        <authorList>
            <person name="Narsing Rao M.P."/>
            <person name="Li W.J."/>
        </authorList>
    </citation>
    <scope>NUCLEOTIDE SEQUENCE [LARGE SCALE GENOMIC DNA]</scope>
    <source>
        <strain evidence="10 11">SYSU_K30003</strain>
    </source>
</reference>
<dbReference type="GO" id="GO:0046872">
    <property type="term" value="F:metal ion binding"/>
    <property type="evidence" value="ECO:0007669"/>
    <property type="project" value="UniProtKB-KW"/>
</dbReference>
<dbReference type="GO" id="GO:0008654">
    <property type="term" value="P:phospholipid biosynthetic process"/>
    <property type="evidence" value="ECO:0007669"/>
    <property type="project" value="UniProtKB-KW"/>
</dbReference>